<dbReference type="Pfam" id="PF00353">
    <property type="entry name" value="HemolysinCabind"/>
    <property type="match status" value="6"/>
</dbReference>
<evidence type="ECO:0000313" key="5">
    <source>
        <dbReference type="Proteomes" id="UP001524642"/>
    </source>
</evidence>
<evidence type="ECO:0000256" key="1">
    <source>
        <dbReference type="ARBA" id="ARBA00004613"/>
    </source>
</evidence>
<dbReference type="InterPro" id="IPR011049">
    <property type="entry name" value="Serralysin-like_metalloprot_C"/>
</dbReference>
<reference evidence="4 5" key="1">
    <citation type="submission" date="2022-06" db="EMBL/GenBank/DDBJ databases">
        <title>Roseomonas CN29.</title>
        <authorList>
            <person name="Cheng Y."/>
            <person name="He X."/>
        </authorList>
    </citation>
    <scope>NUCLEOTIDE SEQUENCE [LARGE SCALE GENOMIC DNA]</scope>
    <source>
        <strain evidence="4 5">CN29</strain>
    </source>
</reference>
<gene>
    <name evidence="4" type="ORF">NRP21_16370</name>
</gene>
<evidence type="ECO:0000256" key="2">
    <source>
        <dbReference type="ARBA" id="ARBA00022525"/>
    </source>
</evidence>
<comment type="subcellular location">
    <subcellularLocation>
        <location evidence="1">Secreted</location>
    </subcellularLocation>
</comment>
<dbReference type="InterPro" id="IPR018511">
    <property type="entry name" value="Hemolysin-typ_Ca-bd_CS"/>
</dbReference>
<accession>A0ABT1X695</accession>
<dbReference type="PRINTS" id="PR00313">
    <property type="entry name" value="CABNDNGRPT"/>
</dbReference>
<dbReference type="RefSeq" id="WP_257717295.1">
    <property type="nucleotide sequence ID" value="NZ_JANJOU010000014.1"/>
</dbReference>
<name>A0ABT1X695_9PROT</name>
<comment type="caution">
    <text evidence="4">The sequence shown here is derived from an EMBL/GenBank/DDBJ whole genome shotgun (WGS) entry which is preliminary data.</text>
</comment>
<dbReference type="Gene3D" id="2.150.10.10">
    <property type="entry name" value="Serralysin-like metalloprotease, C-terminal"/>
    <property type="match status" value="4"/>
</dbReference>
<keyword evidence="2" id="KW-0964">Secreted</keyword>
<dbReference type="Proteomes" id="UP001524642">
    <property type="component" value="Unassembled WGS sequence"/>
</dbReference>
<dbReference type="PROSITE" id="PS00330">
    <property type="entry name" value="HEMOLYSIN_CALCIUM"/>
    <property type="match status" value="3"/>
</dbReference>
<protein>
    <recommendedName>
        <fullName evidence="6">Calcium-binding protein</fullName>
    </recommendedName>
</protein>
<sequence length="1455" mass="148893">MTTPTPWGLTDTDLDGFNINRPSTGDAPDGRQFAPVVADNHGGEQFAVAYLEDSSGQTHVRFHAYDSALGEMTEVLTGPLTMDDGEGEIGDLSLVGIGDGFAAIWQETNTVDTPDGPVTTVALKGRATGPVGMLGGEFTISSPLTIDPEDPNPTVPHSLSTMFYEKVVGAGEALGFTAAWVEGPEGEPGVIKLQRFQVTTNALGEPTGVTPAGLDGEFATGSNAPVTLEVTGRDPFVSALPDGETVLVWVDDANQVRGRVYGPNGPDSANPTALDILDLGFTVSGTGVVRVVALEEGSFGVFWSTDTGISSQVFTPNLDPATDWLAGPVQNNIVTFPAGHDGSFTVNNFGGEGSPGGVISYKNGDEISVHHFDANAQALGVAFVSDIHTDGNGGYGIAGLVGGPAPLGGRAVIVGIKQDDNGSPSDSAGDIFAQIIDTRVGLNGEPEGPLVGDRDRGGGRVDARPDIIIGTAADDFIIADRGDTRRGQSADDQVRAAMGDDTVYGGGVADILDGGEGDDVSLYNGGRNQYSVTVNGDGSFTVKDMRTGVIARPDGQDILHGFEHLAFNTVVPTTFPAGGNPASYVVTDPANWVGMGQFFGANGELPIAQGDGAPDDGTPTPWSKTDSDGVATAISATNLPAPVSATAVGLLGGYGFVWQAGGNVYLKAYDTLGDPDAAFGGGTTARVLRLDLGGLSTGNAEGVEDLTAAMAGNAGVVAVWEEGGTIRGRFASAITGVDPIDVGGEFRVTAPGRVGNQFFGNHQAKVSGYEIVDANNDTQEYGFGVVYTKSALVNGQPETEGEIWLQRFTLFSVPEDPNRDLDVDGERAPVSVGLDGIQDTSPDHEGAADDTGFRLTADGAKGRNASLTILHDGEMLAVWVEGDVVKARMFRPEILSDGHVAYTEVDLDLPELHIAAGSVPEVVGLGLNFAIGFTDASGHYSAQVYIANGESFEVGEIARFSPDFAMGDRHLVATDLDGTSFALLVENLDTGTVEGQLFGIAGGEGGAPGQPGDVFPIGEEFTAFAAASGAGTGGHGFTASALDDGRVVVAAAGTTAVFGGLYDTRVPGEQIIGPRDGVGTDLLVGTIHNDVIDGRDLDDELHGGLGDDILLGGSENDLLFGDQGSDTLVGGSENDTLTGGDGNDLLMGGFGTDQLIGGAGEDTISFQGEFASFQVTLVNGLATGIVFSDRNPGTGAVNAINPATGQPRFLQEDTFNSIENVVGGEGNDVITGNAGANKLWGNGGNDRLDGGRGADEMSGGAGNDTYIVDNAGDRIVEGTGGGLDRVEASVNFSIADMANVETLVLTGTARNGTGNGEANLITGNAQANRLVGGAGDDTLIGGAGADTLVGGEGADLYRLDTAMTALDRIEGFETGIDRIELDDALFAALGPAGTQISSSAFVIGTRAADADDRIIYNASAGTLFYDADGNGSVAQVRFATVAPSTVITAADIWVG</sequence>
<evidence type="ECO:0008006" key="6">
    <source>
        <dbReference type="Google" id="ProtNLM"/>
    </source>
</evidence>
<feature type="region of interest" description="Disordered" evidence="3">
    <location>
        <begin position="605"/>
        <end position="626"/>
    </location>
</feature>
<dbReference type="InterPro" id="IPR001343">
    <property type="entry name" value="Hemolysn_Ca-bd"/>
</dbReference>
<dbReference type="SUPFAM" id="SSF51120">
    <property type="entry name" value="beta-Roll"/>
    <property type="match status" value="4"/>
</dbReference>
<dbReference type="EMBL" id="JANJOU010000014">
    <property type="protein sequence ID" value="MCR0983632.1"/>
    <property type="molecule type" value="Genomic_DNA"/>
</dbReference>
<organism evidence="4 5">
    <name type="scientific">Roseomonas populi</name>
    <dbReference type="NCBI Taxonomy" id="3121582"/>
    <lineage>
        <taxon>Bacteria</taxon>
        <taxon>Pseudomonadati</taxon>
        <taxon>Pseudomonadota</taxon>
        <taxon>Alphaproteobacteria</taxon>
        <taxon>Acetobacterales</taxon>
        <taxon>Roseomonadaceae</taxon>
        <taxon>Roseomonas</taxon>
    </lineage>
</organism>
<dbReference type="InterPro" id="IPR050557">
    <property type="entry name" value="RTX_toxin/Mannuronan_C5-epim"/>
</dbReference>
<dbReference type="PANTHER" id="PTHR38340:SF1">
    <property type="entry name" value="S-LAYER PROTEIN"/>
    <property type="match status" value="1"/>
</dbReference>
<evidence type="ECO:0000256" key="3">
    <source>
        <dbReference type="SAM" id="MobiDB-lite"/>
    </source>
</evidence>
<evidence type="ECO:0000313" key="4">
    <source>
        <dbReference type="EMBL" id="MCR0983632.1"/>
    </source>
</evidence>
<keyword evidence="5" id="KW-1185">Reference proteome</keyword>
<dbReference type="PANTHER" id="PTHR38340">
    <property type="entry name" value="S-LAYER PROTEIN"/>
    <property type="match status" value="1"/>
</dbReference>
<proteinExistence type="predicted"/>